<gene>
    <name evidence="1" type="ORF">E6O51_00105</name>
</gene>
<dbReference type="RefSeq" id="WP_136382938.1">
    <property type="nucleotide sequence ID" value="NZ_SSOD01000001.1"/>
</dbReference>
<keyword evidence="2" id="KW-1185">Reference proteome</keyword>
<evidence type="ECO:0000313" key="2">
    <source>
        <dbReference type="Proteomes" id="UP000307956"/>
    </source>
</evidence>
<proteinExistence type="predicted"/>
<evidence type="ECO:0000313" key="1">
    <source>
        <dbReference type="EMBL" id="THF65046.1"/>
    </source>
</evidence>
<sequence length="73" mass="8336">MEPRARRIVQILESEILAICADAGFDCADFDGLFDRLERHDESTRNLSAPVVEALRSLLSLRRDMLAIHIRRA</sequence>
<dbReference type="EMBL" id="SSOD01000001">
    <property type="protein sequence ID" value="THF65046.1"/>
    <property type="molecule type" value="Genomic_DNA"/>
</dbReference>
<dbReference type="AlphaFoldDB" id="A0A4S4AY31"/>
<comment type="caution">
    <text evidence="1">The sequence shown here is derived from an EMBL/GenBank/DDBJ whole genome shotgun (WGS) entry which is preliminary data.</text>
</comment>
<reference evidence="1 2" key="1">
    <citation type="submission" date="2019-04" db="EMBL/GenBank/DDBJ databases">
        <title>Azoarcus rhizosphaerae sp. nov. isolated from rhizosphere of Ficus religiosa.</title>
        <authorList>
            <person name="Lin S.-Y."/>
            <person name="Hameed A."/>
            <person name="Hsu Y.-H."/>
            <person name="Young C.-C."/>
        </authorList>
    </citation>
    <scope>NUCLEOTIDE SEQUENCE [LARGE SCALE GENOMIC DNA]</scope>
    <source>
        <strain evidence="1 2">CC-YHH848</strain>
    </source>
</reference>
<dbReference type="Proteomes" id="UP000307956">
    <property type="component" value="Unassembled WGS sequence"/>
</dbReference>
<protein>
    <submittedName>
        <fullName evidence="1">Uncharacterized protein</fullName>
    </submittedName>
</protein>
<name>A0A4S4AY31_9RHOO</name>
<organism evidence="1 2">
    <name type="scientific">Pseudothauera rhizosphaerae</name>
    <dbReference type="NCBI Taxonomy" id="2565932"/>
    <lineage>
        <taxon>Bacteria</taxon>
        <taxon>Pseudomonadati</taxon>
        <taxon>Pseudomonadota</taxon>
        <taxon>Betaproteobacteria</taxon>
        <taxon>Rhodocyclales</taxon>
        <taxon>Zoogloeaceae</taxon>
        <taxon>Pseudothauera</taxon>
    </lineage>
</organism>
<accession>A0A4S4AY31</accession>